<name>A0A0F9JQA0_9ZZZZ</name>
<sequence length="75" mass="8744">MKKPPIGTPCGYCFKEWAILYDHMKPRRLGGGNDMSNLHPSCSRCNMILAWHTHKSVEERIAFVRQELIEKGEWN</sequence>
<reference evidence="2" key="1">
    <citation type="journal article" date="2015" name="Nature">
        <title>Complex archaea that bridge the gap between prokaryotes and eukaryotes.</title>
        <authorList>
            <person name="Spang A."/>
            <person name="Saw J.H."/>
            <person name="Jorgensen S.L."/>
            <person name="Zaremba-Niedzwiedzka K."/>
            <person name="Martijn J."/>
            <person name="Lind A.E."/>
            <person name="van Eijk R."/>
            <person name="Schleper C."/>
            <person name="Guy L."/>
            <person name="Ettema T.J."/>
        </authorList>
    </citation>
    <scope>NUCLEOTIDE SEQUENCE</scope>
</reference>
<dbReference type="Pfam" id="PF01844">
    <property type="entry name" value="HNH"/>
    <property type="match status" value="1"/>
</dbReference>
<protein>
    <recommendedName>
        <fullName evidence="1">HNH domain-containing protein</fullName>
    </recommendedName>
</protein>
<comment type="caution">
    <text evidence="2">The sequence shown here is derived from an EMBL/GenBank/DDBJ whole genome shotgun (WGS) entry which is preliminary data.</text>
</comment>
<dbReference type="EMBL" id="LAZR01009533">
    <property type="protein sequence ID" value="KKM72064.1"/>
    <property type="molecule type" value="Genomic_DNA"/>
</dbReference>
<feature type="domain" description="HNH" evidence="1">
    <location>
        <begin position="10"/>
        <end position="46"/>
    </location>
</feature>
<dbReference type="GO" id="GO:0004519">
    <property type="term" value="F:endonuclease activity"/>
    <property type="evidence" value="ECO:0007669"/>
    <property type="project" value="InterPro"/>
</dbReference>
<dbReference type="AlphaFoldDB" id="A0A0F9JQA0"/>
<organism evidence="2">
    <name type="scientific">marine sediment metagenome</name>
    <dbReference type="NCBI Taxonomy" id="412755"/>
    <lineage>
        <taxon>unclassified sequences</taxon>
        <taxon>metagenomes</taxon>
        <taxon>ecological metagenomes</taxon>
    </lineage>
</organism>
<dbReference type="Gene3D" id="1.10.30.50">
    <property type="match status" value="1"/>
</dbReference>
<gene>
    <name evidence="2" type="ORF">LCGC14_1424270</name>
</gene>
<evidence type="ECO:0000313" key="2">
    <source>
        <dbReference type="EMBL" id="KKM72064.1"/>
    </source>
</evidence>
<evidence type="ECO:0000259" key="1">
    <source>
        <dbReference type="Pfam" id="PF01844"/>
    </source>
</evidence>
<dbReference type="GO" id="GO:0008270">
    <property type="term" value="F:zinc ion binding"/>
    <property type="evidence" value="ECO:0007669"/>
    <property type="project" value="InterPro"/>
</dbReference>
<dbReference type="CDD" id="cd00085">
    <property type="entry name" value="HNHc"/>
    <property type="match status" value="1"/>
</dbReference>
<dbReference type="InterPro" id="IPR002711">
    <property type="entry name" value="HNH"/>
</dbReference>
<dbReference type="InterPro" id="IPR003615">
    <property type="entry name" value="HNH_nuc"/>
</dbReference>
<accession>A0A0F9JQA0</accession>
<dbReference type="GO" id="GO:0003676">
    <property type="term" value="F:nucleic acid binding"/>
    <property type="evidence" value="ECO:0007669"/>
    <property type="project" value="InterPro"/>
</dbReference>
<proteinExistence type="predicted"/>